<proteinExistence type="predicted"/>
<dbReference type="InterPro" id="IPR023214">
    <property type="entry name" value="HAD_sf"/>
</dbReference>
<keyword evidence="2" id="KW-1185">Reference proteome</keyword>
<dbReference type="Gene3D" id="3.30.1240.10">
    <property type="match status" value="1"/>
</dbReference>
<dbReference type="InterPro" id="IPR036412">
    <property type="entry name" value="HAD-like_sf"/>
</dbReference>
<name>A0ABX6BCZ5_9ACTN</name>
<dbReference type="PANTHER" id="PTHR10000">
    <property type="entry name" value="PHOSPHOSERINE PHOSPHATASE"/>
    <property type="match status" value="1"/>
</dbReference>
<dbReference type="Pfam" id="PF08282">
    <property type="entry name" value="Hydrolase_3"/>
    <property type="match status" value="1"/>
</dbReference>
<organism evidence="1 2">
    <name type="scientific">Streptomyces cinereoruber</name>
    <dbReference type="NCBI Taxonomy" id="67260"/>
    <lineage>
        <taxon>Bacteria</taxon>
        <taxon>Bacillati</taxon>
        <taxon>Actinomycetota</taxon>
        <taxon>Actinomycetes</taxon>
        <taxon>Kitasatosporales</taxon>
        <taxon>Streptomycetaceae</taxon>
        <taxon>Streptomyces</taxon>
    </lineage>
</organism>
<evidence type="ECO:0000313" key="1">
    <source>
        <dbReference type="EMBL" id="QEV33236.1"/>
    </source>
</evidence>
<accession>A0ABX6BCZ5</accession>
<sequence length="312" mass="32480">MRRPEAPGGPPVTDDRLLGLHVLDLDGTLLRSDATLGDYARDGLNALLDAGTALTVASARSAVAIRELLAGVRLTLPVVELNGAFRTDLATGRHLAHATLGPETAAAALDALARLAAEPVLTTWDGTADHVLHGPCDDPATAWYIEEKRAYGDPRLRRCPDPYAAVAGARTAQLVAFVPDAGADAAADALRTALGDTAGVTAAANHYAPGWTEIQIAHPEAEKGLAVRRLAREAGLDGARLTVYGDHLNDLSMFAVADRAVAPANAHPRVLARASVVTAPNDEDGIVRYLLDGHLPDGDTLDAHLPDGAPSC</sequence>
<evidence type="ECO:0000313" key="2">
    <source>
        <dbReference type="Proteomes" id="UP000326029"/>
    </source>
</evidence>
<dbReference type="EMBL" id="CP023693">
    <property type="protein sequence ID" value="QEV33236.1"/>
    <property type="molecule type" value="Genomic_DNA"/>
</dbReference>
<protein>
    <recommendedName>
        <fullName evidence="3">HAD family phosphatase</fullName>
    </recommendedName>
</protein>
<dbReference type="Proteomes" id="UP000326029">
    <property type="component" value="Chromosome"/>
</dbReference>
<reference evidence="1 2" key="1">
    <citation type="submission" date="2017-09" db="EMBL/GenBank/DDBJ databases">
        <authorList>
            <person name="Lee N."/>
            <person name="Cho B.-K."/>
        </authorList>
    </citation>
    <scope>NUCLEOTIDE SEQUENCE [LARGE SCALE GENOMIC DNA]</scope>
    <source>
        <strain evidence="1 2">ATCC 19740</strain>
    </source>
</reference>
<dbReference type="SUPFAM" id="SSF56784">
    <property type="entry name" value="HAD-like"/>
    <property type="match status" value="1"/>
</dbReference>
<dbReference type="Gene3D" id="3.40.50.1000">
    <property type="entry name" value="HAD superfamily/HAD-like"/>
    <property type="match status" value="1"/>
</dbReference>
<gene>
    <name evidence="1" type="ORF">CP977_14570</name>
</gene>
<dbReference type="PANTHER" id="PTHR10000:SF8">
    <property type="entry name" value="HAD SUPERFAMILY HYDROLASE-LIKE, TYPE 3"/>
    <property type="match status" value="1"/>
</dbReference>
<evidence type="ECO:0008006" key="3">
    <source>
        <dbReference type="Google" id="ProtNLM"/>
    </source>
</evidence>